<dbReference type="KEGG" id="ima:PO878_15770"/>
<dbReference type="InterPro" id="IPR050266">
    <property type="entry name" value="AB_hydrolase_sf"/>
</dbReference>
<evidence type="ECO:0000259" key="2">
    <source>
        <dbReference type="Pfam" id="PF00561"/>
    </source>
</evidence>
<dbReference type="GO" id="GO:0016020">
    <property type="term" value="C:membrane"/>
    <property type="evidence" value="ECO:0007669"/>
    <property type="project" value="TreeGrafter"/>
</dbReference>
<dbReference type="Proteomes" id="UP001216390">
    <property type="component" value="Chromosome"/>
</dbReference>
<evidence type="ECO:0000256" key="1">
    <source>
        <dbReference type="ARBA" id="ARBA00022801"/>
    </source>
</evidence>
<dbReference type="PANTHER" id="PTHR43798:SF31">
    <property type="entry name" value="AB HYDROLASE SUPERFAMILY PROTEIN YCLE"/>
    <property type="match status" value="1"/>
</dbReference>
<feature type="domain" description="AB hydrolase-1" evidence="2">
    <location>
        <begin position="23"/>
        <end position="259"/>
    </location>
</feature>
<sequence>MEVHDVSTARLRHQVAEAGSGVPLLLVHGFTGAKEDFTDVLDAFAAEGWHAVAPDLRGHGASEAPGDESAYSLEVLADDVLALADALGWGAFALLGHSMGGMVAQVLALRAPQRLTRLVLMDTSHGSVEHVPRDLAALALAVVRAEGVERLMELATQVDTPPPTPAEARVRAERPGYVEFGDRKLRASSPAMWAAMATELLDTPDRLPALAGLDVPTLVVVGEEDAGFLAPSQRMAAAIPGARLEVVPDAAHSPQFENPDRWWEVVSGFLAAGREVDA</sequence>
<evidence type="ECO:0000313" key="3">
    <source>
        <dbReference type="EMBL" id="WCO65958.1"/>
    </source>
</evidence>
<dbReference type="Gene3D" id="3.40.50.1820">
    <property type="entry name" value="alpha/beta hydrolase"/>
    <property type="match status" value="1"/>
</dbReference>
<accession>A0AAE9Y7P5</accession>
<dbReference type="InterPro" id="IPR000073">
    <property type="entry name" value="AB_hydrolase_1"/>
</dbReference>
<dbReference type="AlphaFoldDB" id="A0AAE9Y7P5"/>
<name>A0AAE9Y7P5_9ACTN</name>
<dbReference type="PRINTS" id="PR00111">
    <property type="entry name" value="ABHYDROLASE"/>
</dbReference>
<dbReference type="EMBL" id="CP116942">
    <property type="protein sequence ID" value="WCO65958.1"/>
    <property type="molecule type" value="Genomic_DNA"/>
</dbReference>
<reference evidence="3" key="1">
    <citation type="submission" date="2023-01" db="EMBL/GenBank/DDBJ databases">
        <title>The diversity of Class Acidimicrobiia in South China Sea sediment environments and the proposal of Iamia marina sp. nov., a novel species of the genus Iamia.</title>
        <authorList>
            <person name="He Y."/>
            <person name="Tian X."/>
        </authorList>
    </citation>
    <scope>NUCLEOTIDE SEQUENCE</scope>
    <source>
        <strain evidence="3">DSM 19957</strain>
    </source>
</reference>
<dbReference type="SUPFAM" id="SSF53474">
    <property type="entry name" value="alpha/beta-Hydrolases"/>
    <property type="match status" value="1"/>
</dbReference>
<keyword evidence="1 3" id="KW-0378">Hydrolase</keyword>
<dbReference type="PANTHER" id="PTHR43798">
    <property type="entry name" value="MONOACYLGLYCEROL LIPASE"/>
    <property type="match status" value="1"/>
</dbReference>
<dbReference type="InterPro" id="IPR000639">
    <property type="entry name" value="Epox_hydrolase-like"/>
</dbReference>
<keyword evidence="4" id="KW-1185">Reference proteome</keyword>
<evidence type="ECO:0000313" key="4">
    <source>
        <dbReference type="Proteomes" id="UP001216390"/>
    </source>
</evidence>
<dbReference type="PRINTS" id="PR00412">
    <property type="entry name" value="EPOXHYDRLASE"/>
</dbReference>
<protein>
    <submittedName>
        <fullName evidence="3">Alpha/beta hydrolase</fullName>
    </submittedName>
</protein>
<dbReference type="RefSeq" id="WP_272735484.1">
    <property type="nucleotide sequence ID" value="NZ_CP116942.1"/>
</dbReference>
<dbReference type="GO" id="GO:0016787">
    <property type="term" value="F:hydrolase activity"/>
    <property type="evidence" value="ECO:0007669"/>
    <property type="project" value="UniProtKB-KW"/>
</dbReference>
<organism evidence="3 4">
    <name type="scientific">Iamia majanohamensis</name>
    <dbReference type="NCBI Taxonomy" id="467976"/>
    <lineage>
        <taxon>Bacteria</taxon>
        <taxon>Bacillati</taxon>
        <taxon>Actinomycetota</taxon>
        <taxon>Acidimicrobiia</taxon>
        <taxon>Acidimicrobiales</taxon>
        <taxon>Iamiaceae</taxon>
        <taxon>Iamia</taxon>
    </lineage>
</organism>
<gene>
    <name evidence="3" type="ORF">PO878_15770</name>
</gene>
<dbReference type="InterPro" id="IPR029058">
    <property type="entry name" value="AB_hydrolase_fold"/>
</dbReference>
<proteinExistence type="predicted"/>
<dbReference type="Pfam" id="PF00561">
    <property type="entry name" value="Abhydrolase_1"/>
    <property type="match status" value="1"/>
</dbReference>